<organism evidence="1">
    <name type="scientific">Anopheles darlingi</name>
    <name type="common">Mosquito</name>
    <dbReference type="NCBI Taxonomy" id="43151"/>
    <lineage>
        <taxon>Eukaryota</taxon>
        <taxon>Metazoa</taxon>
        <taxon>Ecdysozoa</taxon>
        <taxon>Arthropoda</taxon>
        <taxon>Hexapoda</taxon>
        <taxon>Insecta</taxon>
        <taxon>Pterygota</taxon>
        <taxon>Neoptera</taxon>
        <taxon>Endopterygota</taxon>
        <taxon>Diptera</taxon>
        <taxon>Nematocera</taxon>
        <taxon>Culicoidea</taxon>
        <taxon>Culicidae</taxon>
        <taxon>Anophelinae</taxon>
        <taxon>Anopheles</taxon>
    </lineage>
</organism>
<sequence>MCRYTAYTGTVLATMVRAVLLERATGRNGTQFCVRHGIHALCVIELIVSKPLTDKSRRIVRIRLRSPWELLAR</sequence>
<reference evidence="1" key="1">
    <citation type="submission" date="2018-01" db="EMBL/GenBank/DDBJ databases">
        <title>An insight into the sialome of Amazonian anophelines.</title>
        <authorList>
            <person name="Ribeiro J.M."/>
            <person name="Scarpassa V."/>
            <person name="Calvo E."/>
        </authorList>
    </citation>
    <scope>NUCLEOTIDE SEQUENCE</scope>
</reference>
<accession>A0A2M4DFI7</accession>
<dbReference type="AlphaFoldDB" id="A0A2M4DFI7"/>
<evidence type="ECO:0000313" key="1">
    <source>
        <dbReference type="EMBL" id="MBW76342.1"/>
    </source>
</evidence>
<protein>
    <submittedName>
        <fullName evidence="1">Putative secreted protein</fullName>
    </submittedName>
</protein>
<proteinExistence type="predicted"/>
<name>A0A2M4DFI7_ANODA</name>
<dbReference type="EMBL" id="GGFL01012164">
    <property type="protein sequence ID" value="MBW76342.1"/>
    <property type="molecule type" value="Transcribed_RNA"/>
</dbReference>